<gene>
    <name evidence="8" type="ORF">IAC57_03180</name>
</gene>
<dbReference type="SUPFAM" id="SSF52540">
    <property type="entry name" value="P-loop containing nucleoside triphosphate hydrolases"/>
    <property type="match status" value="1"/>
</dbReference>
<dbReference type="InterPro" id="IPR027417">
    <property type="entry name" value="P-loop_NTPase"/>
</dbReference>
<sequence>NQYDYKTVLRRALRTKEGRVLDFKNEFLSVRDYLTGEEIGGRDEEILFDPYLREIIRNRKEEPSVRDIIETIQEKQYEIITCPERKNFVLQGCAGSGKTMVMLHRLSYLMYNNEEIRPRDVLVLTPSDTFNDFIDELSAVLELERVKTVTLSEYFLQVLKNEKIDLTGRISRDLKETEEYLAYVYSPRFVSDLKKKLDKVYDSLYGLFTGEECREFVERILSACKNQLSAYEAVKNSSLRIRRAVLGEIKEKKEGGLYYTKPFREFMNCILDIEDFFAGTLKSEQAKNQSYFYRQLMSFYRSASFVSRHGERIVGDALETLDGLKTSLEKEIVDLKRYRQKLGQTEVYIYADRIERREQLIAEIVKISEKVRSIGEEGVAFAEFYGYFRGEKNFSALGGGEDFVDVVRFFYRETVRKQKLRYGLKKGAMYPSDAYALCTICALLGRELTPRYSFVFVDEAQDISPGEYDLLRKINVNASFDVFGDLEQNVTPWRGVGDWHAVFPDFEIFTLNQNYRNTNQIVGFVSSTLEVDMQPIGFDGPEVGTVPVRGIGGFFQDKKGLKAVICSEQDKEKYVRKAYSVLSDKGKVSRTKVNFMTVYESKGLEFTSVAVIPDHMSANEKYIACTRALKELAIVADKAERTDKTEKTEKVRSAAAGAGKR</sequence>
<evidence type="ECO:0000313" key="9">
    <source>
        <dbReference type="Proteomes" id="UP000824081"/>
    </source>
</evidence>
<keyword evidence="1 5" id="KW-0547">Nucleotide-binding</keyword>
<dbReference type="InterPro" id="IPR014016">
    <property type="entry name" value="UvrD-like_ATP-bd"/>
</dbReference>
<organism evidence="8 9">
    <name type="scientific">Candidatus Scatosoma pullistercoris</name>
    <dbReference type="NCBI Taxonomy" id="2840934"/>
    <lineage>
        <taxon>Bacteria</taxon>
        <taxon>Bacillati</taxon>
        <taxon>Bacillota</taxon>
        <taxon>Clostridia</taxon>
        <taxon>Candidatus Scatosoma</taxon>
    </lineage>
</organism>
<reference evidence="8" key="1">
    <citation type="submission" date="2020-10" db="EMBL/GenBank/DDBJ databases">
        <authorList>
            <person name="Gilroy R."/>
        </authorList>
    </citation>
    <scope>NUCLEOTIDE SEQUENCE</scope>
    <source>
        <strain evidence="8">11687</strain>
    </source>
</reference>
<dbReference type="PANTHER" id="PTHR11070:SF17">
    <property type="entry name" value="DNA HELICASE IV"/>
    <property type="match status" value="1"/>
</dbReference>
<accession>A0A9D1MF86</accession>
<feature type="compositionally biased region" description="Basic and acidic residues" evidence="6">
    <location>
        <begin position="640"/>
        <end position="652"/>
    </location>
</feature>
<protein>
    <submittedName>
        <fullName evidence="8">UvrD-helicase domain-containing protein</fullName>
    </submittedName>
</protein>
<feature type="non-terminal residue" evidence="8">
    <location>
        <position position="1"/>
    </location>
</feature>
<keyword evidence="3 5" id="KW-0347">Helicase</keyword>
<dbReference type="AlphaFoldDB" id="A0A9D1MF86"/>
<feature type="domain" description="UvrD-like helicase ATP-binding" evidence="7">
    <location>
        <begin position="71"/>
        <end position="518"/>
    </location>
</feature>
<evidence type="ECO:0000256" key="6">
    <source>
        <dbReference type="SAM" id="MobiDB-lite"/>
    </source>
</evidence>
<keyword evidence="2 5" id="KW-0378">Hydrolase</keyword>
<comment type="caution">
    <text evidence="8">The sequence shown here is derived from an EMBL/GenBank/DDBJ whole genome shotgun (WGS) entry which is preliminary data.</text>
</comment>
<dbReference type="Gene3D" id="3.40.50.300">
    <property type="entry name" value="P-loop containing nucleotide triphosphate hydrolases"/>
    <property type="match status" value="3"/>
</dbReference>
<evidence type="ECO:0000256" key="5">
    <source>
        <dbReference type="PROSITE-ProRule" id="PRU00560"/>
    </source>
</evidence>
<dbReference type="PANTHER" id="PTHR11070">
    <property type="entry name" value="UVRD / RECB / PCRA DNA HELICASE FAMILY MEMBER"/>
    <property type="match status" value="1"/>
</dbReference>
<dbReference type="GO" id="GO:0043138">
    <property type="term" value="F:3'-5' DNA helicase activity"/>
    <property type="evidence" value="ECO:0007669"/>
    <property type="project" value="TreeGrafter"/>
</dbReference>
<feature type="binding site" evidence="5">
    <location>
        <begin position="92"/>
        <end position="99"/>
    </location>
    <ligand>
        <name>ATP</name>
        <dbReference type="ChEBI" id="CHEBI:30616"/>
    </ligand>
</feature>
<dbReference type="GO" id="GO:0003677">
    <property type="term" value="F:DNA binding"/>
    <property type="evidence" value="ECO:0007669"/>
    <property type="project" value="InterPro"/>
</dbReference>
<dbReference type="EMBL" id="DVMZ01000084">
    <property type="protein sequence ID" value="HIU59085.1"/>
    <property type="molecule type" value="Genomic_DNA"/>
</dbReference>
<dbReference type="GO" id="GO:0005524">
    <property type="term" value="F:ATP binding"/>
    <property type="evidence" value="ECO:0007669"/>
    <property type="project" value="UniProtKB-UniRule"/>
</dbReference>
<name>A0A9D1MF86_9FIRM</name>
<dbReference type="Pfam" id="PF00580">
    <property type="entry name" value="UvrD-helicase"/>
    <property type="match status" value="1"/>
</dbReference>
<evidence type="ECO:0000256" key="4">
    <source>
        <dbReference type="ARBA" id="ARBA00022840"/>
    </source>
</evidence>
<reference evidence="8" key="2">
    <citation type="journal article" date="2021" name="PeerJ">
        <title>Extensive microbial diversity within the chicken gut microbiome revealed by metagenomics and culture.</title>
        <authorList>
            <person name="Gilroy R."/>
            <person name="Ravi A."/>
            <person name="Getino M."/>
            <person name="Pursley I."/>
            <person name="Horton D.L."/>
            <person name="Alikhan N.F."/>
            <person name="Baker D."/>
            <person name="Gharbi K."/>
            <person name="Hall N."/>
            <person name="Watson M."/>
            <person name="Adriaenssens E.M."/>
            <person name="Foster-Nyarko E."/>
            <person name="Jarju S."/>
            <person name="Secka A."/>
            <person name="Antonio M."/>
            <person name="Oren A."/>
            <person name="Chaudhuri R.R."/>
            <person name="La Ragione R."/>
            <person name="Hildebrand F."/>
            <person name="Pallen M.J."/>
        </authorList>
    </citation>
    <scope>NUCLEOTIDE SEQUENCE</scope>
    <source>
        <strain evidence="8">11687</strain>
    </source>
</reference>
<keyword evidence="4 5" id="KW-0067">ATP-binding</keyword>
<evidence type="ECO:0000256" key="1">
    <source>
        <dbReference type="ARBA" id="ARBA00022741"/>
    </source>
</evidence>
<dbReference type="InterPro" id="IPR000212">
    <property type="entry name" value="DNA_helicase_UvrD/REP"/>
</dbReference>
<evidence type="ECO:0000256" key="2">
    <source>
        <dbReference type="ARBA" id="ARBA00022801"/>
    </source>
</evidence>
<evidence type="ECO:0000256" key="3">
    <source>
        <dbReference type="ARBA" id="ARBA00022806"/>
    </source>
</evidence>
<dbReference type="GO" id="GO:0000725">
    <property type="term" value="P:recombinational repair"/>
    <property type="evidence" value="ECO:0007669"/>
    <property type="project" value="TreeGrafter"/>
</dbReference>
<proteinExistence type="predicted"/>
<dbReference type="GO" id="GO:0016787">
    <property type="term" value="F:hydrolase activity"/>
    <property type="evidence" value="ECO:0007669"/>
    <property type="project" value="UniProtKB-UniRule"/>
</dbReference>
<dbReference type="GO" id="GO:0005829">
    <property type="term" value="C:cytosol"/>
    <property type="evidence" value="ECO:0007669"/>
    <property type="project" value="TreeGrafter"/>
</dbReference>
<evidence type="ECO:0000313" key="8">
    <source>
        <dbReference type="EMBL" id="HIU59085.1"/>
    </source>
</evidence>
<feature type="region of interest" description="Disordered" evidence="6">
    <location>
        <begin position="640"/>
        <end position="661"/>
    </location>
</feature>
<dbReference type="PROSITE" id="PS51198">
    <property type="entry name" value="UVRD_HELICASE_ATP_BIND"/>
    <property type="match status" value="1"/>
</dbReference>
<evidence type="ECO:0000259" key="7">
    <source>
        <dbReference type="PROSITE" id="PS51198"/>
    </source>
</evidence>
<dbReference type="Proteomes" id="UP000824081">
    <property type="component" value="Unassembled WGS sequence"/>
</dbReference>